<dbReference type="PIRSF" id="PIRSF027110">
    <property type="entry name" value="PREG"/>
    <property type="match status" value="1"/>
</dbReference>
<proteinExistence type="inferred from homology"/>
<evidence type="ECO:0000256" key="3">
    <source>
        <dbReference type="ARBA" id="ARBA00023127"/>
    </source>
</evidence>
<sequence length="196" mass="22415">MGTVALDAMVFIALGILEESATRTPRVLSVVSSVFERSIRKNEKLIRRSKMKDVITMFHASEVPALSIRRYIERIFKYSSCSPSCFVVAYIYIERFLQRRGICLTSLNIHRLLITSIMVAAKFMDDECYSNAYYAKIGGVSISELNKLEIEFLLSLDFKLHVTIDMFGKYCRQLEDEGVGENQISRLMRVSSIRGD</sequence>
<dbReference type="PANTHER" id="PTHR15615:SF80">
    <property type="entry name" value="CYCLIN"/>
    <property type="match status" value="1"/>
</dbReference>
<dbReference type="Proteomes" id="UP000250321">
    <property type="component" value="Unassembled WGS sequence"/>
</dbReference>
<comment type="similarity">
    <text evidence="1">Belongs to the cyclin family. Cyclin U/P subfamily.</text>
</comment>
<dbReference type="EMBL" id="PJQY01000637">
    <property type="protein sequence ID" value="PQQ09225.1"/>
    <property type="molecule type" value="Genomic_DNA"/>
</dbReference>
<reference evidence="6 7" key="1">
    <citation type="submission" date="2018-02" db="EMBL/GenBank/DDBJ databases">
        <title>Draft genome of wild Prunus yedoensis var. nudiflora.</title>
        <authorList>
            <person name="Baek S."/>
            <person name="Kim J.-H."/>
            <person name="Choi K."/>
            <person name="Kim G.-B."/>
            <person name="Cho A."/>
            <person name="Jang H."/>
            <person name="Shin C.-H."/>
            <person name="Yu H.-J."/>
            <person name="Mun J.-H."/>
        </authorList>
    </citation>
    <scope>NUCLEOTIDE SEQUENCE [LARGE SCALE GENOMIC DNA]</scope>
    <source>
        <strain evidence="7">cv. Jeju island</strain>
        <tissue evidence="6">Leaf</tissue>
    </source>
</reference>
<keyword evidence="2" id="KW-0132">Cell division</keyword>
<comment type="caution">
    <text evidence="6">The sequence shown here is derived from an EMBL/GenBank/DDBJ whole genome shotgun (WGS) entry which is preliminary data.</text>
</comment>
<evidence type="ECO:0000313" key="6">
    <source>
        <dbReference type="EMBL" id="PQQ09225.1"/>
    </source>
</evidence>
<name>A0A314YKR9_PRUYE</name>
<evidence type="ECO:0000256" key="5">
    <source>
        <dbReference type="PIRNR" id="PIRNR027110"/>
    </source>
</evidence>
<dbReference type="OrthoDB" id="337735at2759"/>
<keyword evidence="7" id="KW-1185">Reference proteome</keyword>
<dbReference type="InterPro" id="IPR036915">
    <property type="entry name" value="Cyclin-like_sf"/>
</dbReference>
<evidence type="ECO:0000256" key="1">
    <source>
        <dbReference type="ARBA" id="ARBA00007215"/>
    </source>
</evidence>
<dbReference type="GO" id="GO:0019901">
    <property type="term" value="F:protein kinase binding"/>
    <property type="evidence" value="ECO:0007669"/>
    <property type="project" value="UniProtKB-UniRule"/>
</dbReference>
<gene>
    <name evidence="6" type="ORF">Pyn_31370</name>
</gene>
<organism evidence="6 7">
    <name type="scientific">Prunus yedoensis var. nudiflora</name>
    <dbReference type="NCBI Taxonomy" id="2094558"/>
    <lineage>
        <taxon>Eukaryota</taxon>
        <taxon>Viridiplantae</taxon>
        <taxon>Streptophyta</taxon>
        <taxon>Embryophyta</taxon>
        <taxon>Tracheophyta</taxon>
        <taxon>Spermatophyta</taxon>
        <taxon>Magnoliopsida</taxon>
        <taxon>eudicotyledons</taxon>
        <taxon>Gunneridae</taxon>
        <taxon>Pentapetalae</taxon>
        <taxon>rosids</taxon>
        <taxon>fabids</taxon>
        <taxon>Rosales</taxon>
        <taxon>Rosaceae</taxon>
        <taxon>Amygdaloideae</taxon>
        <taxon>Amygdaleae</taxon>
        <taxon>Prunus</taxon>
    </lineage>
</organism>
<evidence type="ECO:0000313" key="7">
    <source>
        <dbReference type="Proteomes" id="UP000250321"/>
    </source>
</evidence>
<dbReference type="Gene3D" id="1.10.472.10">
    <property type="entry name" value="Cyclin-like"/>
    <property type="match status" value="1"/>
</dbReference>
<evidence type="ECO:0000256" key="4">
    <source>
        <dbReference type="ARBA" id="ARBA00023306"/>
    </source>
</evidence>
<dbReference type="InterPro" id="IPR013922">
    <property type="entry name" value="Cyclin_PHO80-like"/>
</dbReference>
<dbReference type="Pfam" id="PF08613">
    <property type="entry name" value="Cyclin"/>
    <property type="match status" value="1"/>
</dbReference>
<protein>
    <recommendedName>
        <fullName evidence="5">Cyclin</fullName>
    </recommendedName>
</protein>
<dbReference type="SUPFAM" id="SSF47954">
    <property type="entry name" value="Cyclin-like"/>
    <property type="match status" value="1"/>
</dbReference>
<accession>A0A314YKR9</accession>
<dbReference type="STRING" id="2094558.A0A314YKR9"/>
<keyword evidence="4" id="KW-0131">Cell cycle</keyword>
<dbReference type="PANTHER" id="PTHR15615">
    <property type="match status" value="1"/>
</dbReference>
<evidence type="ECO:0000256" key="2">
    <source>
        <dbReference type="ARBA" id="ARBA00022618"/>
    </source>
</evidence>
<dbReference type="InterPro" id="IPR012389">
    <property type="entry name" value="Cyclin_P/U"/>
</dbReference>
<dbReference type="GO" id="GO:0051301">
    <property type="term" value="P:cell division"/>
    <property type="evidence" value="ECO:0007669"/>
    <property type="project" value="UniProtKB-UniRule"/>
</dbReference>
<dbReference type="AlphaFoldDB" id="A0A314YKR9"/>
<keyword evidence="3 5" id="KW-0195">Cyclin</keyword>